<evidence type="ECO:0008006" key="3">
    <source>
        <dbReference type="Google" id="ProtNLM"/>
    </source>
</evidence>
<dbReference type="Proteomes" id="UP000094053">
    <property type="component" value="Unassembled WGS sequence"/>
</dbReference>
<protein>
    <recommendedName>
        <fullName evidence="3">Cullin, a subunit of E3 ubiquitin ligase</fullName>
    </recommendedName>
</protein>
<dbReference type="EMBL" id="MIHA01000018">
    <property type="protein sequence ID" value="ODQ87938.1"/>
    <property type="molecule type" value="Genomic_DNA"/>
</dbReference>
<gene>
    <name evidence="1" type="ORF">BHQ18_21800</name>
</gene>
<keyword evidence="2" id="KW-1185">Reference proteome</keyword>
<dbReference type="OrthoDB" id="5181611at2"/>
<proteinExistence type="predicted"/>
<accession>A0A1E3RDJ3</accession>
<dbReference type="STRING" id="1776.BHQ18_21800"/>
<name>A0A1E3RDJ3_MYCFV</name>
<comment type="caution">
    <text evidence="1">The sequence shown here is derived from an EMBL/GenBank/DDBJ whole genome shotgun (WGS) entry which is preliminary data.</text>
</comment>
<organism evidence="1 2">
    <name type="scientific">Mycolicibacterium flavescens</name>
    <name type="common">Mycobacterium flavescens</name>
    <dbReference type="NCBI Taxonomy" id="1776"/>
    <lineage>
        <taxon>Bacteria</taxon>
        <taxon>Bacillati</taxon>
        <taxon>Actinomycetota</taxon>
        <taxon>Actinomycetes</taxon>
        <taxon>Mycobacteriales</taxon>
        <taxon>Mycobacteriaceae</taxon>
        <taxon>Mycolicibacterium</taxon>
    </lineage>
</organism>
<reference evidence="2" key="1">
    <citation type="submission" date="2016-09" db="EMBL/GenBank/DDBJ databases">
        <authorList>
            <person name="Greninger A.L."/>
            <person name="Jerome K.R."/>
            <person name="Mcnair B."/>
            <person name="Wallis C."/>
            <person name="Fang F."/>
        </authorList>
    </citation>
    <scope>NUCLEOTIDE SEQUENCE [LARGE SCALE GENOMIC DNA]</scope>
    <source>
        <strain evidence="2">M6</strain>
    </source>
</reference>
<evidence type="ECO:0000313" key="2">
    <source>
        <dbReference type="Proteomes" id="UP000094053"/>
    </source>
</evidence>
<dbReference type="RefSeq" id="WP_069415725.1">
    <property type="nucleotide sequence ID" value="NZ_JACKUL010000028.1"/>
</dbReference>
<dbReference type="AlphaFoldDB" id="A0A1E3RDJ3"/>
<sequence>MDVPFLGSEATAAGRLSPYELRSRFAAVYPNVYLPKGMEITAVTRAEAAWLWTRRQGVVAGQSAAALHGAEYVDASKPAELIHDNRHPPRGIRTWSYDLADDEIRTVGGIVVTTPARTALDLACGYPMDPAIEAIDALANATELKPADVELLAQRYPGRRGIRTARDVLALVDGGAESPRETRLRLLLIRAGYPPPTTQIPIFNEFGVLVAVADMGWEELKIAADYEGSHHRTPRHFNTDLRRHDEATDLGWIDVRVSSLDTEAVILHRMAKAWQRRGQEPPTVKPRRKYGR</sequence>
<evidence type="ECO:0000313" key="1">
    <source>
        <dbReference type="EMBL" id="ODQ87938.1"/>
    </source>
</evidence>